<dbReference type="PANTHER" id="PTHR24345">
    <property type="entry name" value="SERINE/THREONINE-PROTEIN KINASE PLK"/>
    <property type="match status" value="1"/>
</dbReference>
<dbReference type="GO" id="GO:0004674">
    <property type="term" value="F:protein serine/threonine kinase activity"/>
    <property type="evidence" value="ECO:0007669"/>
    <property type="project" value="UniProtKB-KW"/>
</dbReference>
<evidence type="ECO:0000256" key="6">
    <source>
        <dbReference type="SAM" id="MobiDB-lite"/>
    </source>
</evidence>
<keyword evidence="4 8" id="KW-0418">Kinase</keyword>
<feature type="compositionally biased region" description="Low complexity" evidence="6">
    <location>
        <begin position="127"/>
        <end position="138"/>
    </location>
</feature>
<evidence type="ECO:0000256" key="3">
    <source>
        <dbReference type="ARBA" id="ARBA00022741"/>
    </source>
</evidence>
<proteinExistence type="predicted"/>
<keyword evidence="1" id="KW-0723">Serine/threonine-protein kinase</keyword>
<dbReference type="Pfam" id="PF00069">
    <property type="entry name" value="Pkinase"/>
    <property type="match status" value="1"/>
</dbReference>
<keyword evidence="3" id="KW-0547">Nucleotide-binding</keyword>
<name>A0A024UDQ3_9STRA</name>
<protein>
    <submittedName>
        <fullName evidence="8">CAMK protein kinase</fullName>
    </submittedName>
</protein>
<feature type="domain" description="Protein kinase" evidence="7">
    <location>
        <begin position="16"/>
        <end position="309"/>
    </location>
</feature>
<dbReference type="EMBL" id="KI913958">
    <property type="protein sequence ID" value="ETW04531.1"/>
    <property type="molecule type" value="Genomic_DNA"/>
</dbReference>
<dbReference type="SUPFAM" id="SSF56112">
    <property type="entry name" value="Protein kinase-like (PK-like)"/>
    <property type="match status" value="1"/>
</dbReference>
<keyword evidence="2" id="KW-0808">Transferase</keyword>
<dbReference type="GO" id="GO:0005524">
    <property type="term" value="F:ATP binding"/>
    <property type="evidence" value="ECO:0007669"/>
    <property type="project" value="UniProtKB-KW"/>
</dbReference>
<evidence type="ECO:0000256" key="2">
    <source>
        <dbReference type="ARBA" id="ARBA00022679"/>
    </source>
</evidence>
<evidence type="ECO:0000256" key="1">
    <source>
        <dbReference type="ARBA" id="ARBA00022527"/>
    </source>
</evidence>
<dbReference type="InterPro" id="IPR011009">
    <property type="entry name" value="Kinase-like_dom_sf"/>
</dbReference>
<dbReference type="InterPro" id="IPR000719">
    <property type="entry name" value="Prot_kinase_dom"/>
</dbReference>
<dbReference type="AlphaFoldDB" id="A0A024UDQ3"/>
<dbReference type="PANTHER" id="PTHR24345:SF91">
    <property type="entry name" value="SERINE_THREONINE-PROTEIN KINASE PLK4"/>
    <property type="match status" value="1"/>
</dbReference>
<dbReference type="VEuPathDB" id="FungiDB:H310_04768"/>
<organism evidence="8">
    <name type="scientific">Aphanomyces invadans</name>
    <dbReference type="NCBI Taxonomy" id="157072"/>
    <lineage>
        <taxon>Eukaryota</taxon>
        <taxon>Sar</taxon>
        <taxon>Stramenopiles</taxon>
        <taxon>Oomycota</taxon>
        <taxon>Saprolegniomycetes</taxon>
        <taxon>Saprolegniales</taxon>
        <taxon>Verrucalvaceae</taxon>
        <taxon>Aphanomyces</taxon>
    </lineage>
</organism>
<dbReference type="PROSITE" id="PS50011">
    <property type="entry name" value="PROTEIN_KINASE_DOM"/>
    <property type="match status" value="1"/>
</dbReference>
<evidence type="ECO:0000256" key="4">
    <source>
        <dbReference type="ARBA" id="ARBA00022777"/>
    </source>
</evidence>
<reference evidence="8" key="1">
    <citation type="submission" date="2013-12" db="EMBL/GenBank/DDBJ databases">
        <title>The Genome Sequence of Aphanomyces invadans NJM9701.</title>
        <authorList>
            <consortium name="The Broad Institute Genomics Platform"/>
            <person name="Russ C."/>
            <person name="Tyler B."/>
            <person name="van West P."/>
            <person name="Dieguez-Uribeondo J."/>
            <person name="Young S.K."/>
            <person name="Zeng Q."/>
            <person name="Gargeya S."/>
            <person name="Fitzgerald M."/>
            <person name="Abouelleil A."/>
            <person name="Alvarado L."/>
            <person name="Chapman S.B."/>
            <person name="Gainer-Dewar J."/>
            <person name="Goldberg J."/>
            <person name="Griggs A."/>
            <person name="Gujja S."/>
            <person name="Hansen M."/>
            <person name="Howarth C."/>
            <person name="Imamovic A."/>
            <person name="Ireland A."/>
            <person name="Larimer J."/>
            <person name="McCowan C."/>
            <person name="Murphy C."/>
            <person name="Pearson M."/>
            <person name="Poon T.W."/>
            <person name="Priest M."/>
            <person name="Roberts A."/>
            <person name="Saif S."/>
            <person name="Shea T."/>
            <person name="Sykes S."/>
            <person name="Wortman J."/>
            <person name="Nusbaum C."/>
            <person name="Birren B."/>
        </authorList>
    </citation>
    <scope>NUCLEOTIDE SEQUENCE [LARGE SCALE GENOMIC DNA]</scope>
    <source>
        <strain evidence="8">NJM9701</strain>
    </source>
</reference>
<sequence>MEMAQRSIFERPMERFTPVRTLRDAIYGKVVLCKQDQCDGDNFVAIKMMCLANVTTKTAVRTGHRVKEDGGEEMAILMSLPPHPSIVNLLEYFEHDGMLCLVLEYCAFGELFDHLARHNQRQPHLHPSQPQRMSQPSPNKTPPAYMSERQAATWFRQIVDGVRHIHANGIAHRDLSLENVLLDANQHCRICDFGLSSREGKSCLGRVGKTFYMAPEVYFGDHQRYNGFKADIWSLGILLFILLSGIPPLEVPSEIDARFRIIRQEGVQELAKMWGLAISNEALDLLSFILRARPEERPSLDEILSHPWFETRWVDGVTGNRVVVA</sequence>
<gene>
    <name evidence="8" type="ORF">H310_04768</name>
</gene>
<feature type="region of interest" description="Disordered" evidence="6">
    <location>
        <begin position="119"/>
        <end position="145"/>
    </location>
</feature>
<dbReference type="STRING" id="157072.A0A024UDQ3"/>
<evidence type="ECO:0000259" key="7">
    <source>
        <dbReference type="PROSITE" id="PS50011"/>
    </source>
</evidence>
<accession>A0A024UDQ3</accession>
<dbReference type="RefSeq" id="XP_008867487.1">
    <property type="nucleotide sequence ID" value="XM_008869265.1"/>
</dbReference>
<evidence type="ECO:0000313" key="8">
    <source>
        <dbReference type="EMBL" id="ETW04531.1"/>
    </source>
</evidence>
<dbReference type="eggNOG" id="KOG0032">
    <property type="taxonomic scope" value="Eukaryota"/>
</dbReference>
<dbReference type="Gene3D" id="1.10.510.10">
    <property type="entry name" value="Transferase(Phosphotransferase) domain 1"/>
    <property type="match status" value="1"/>
</dbReference>
<dbReference type="GO" id="GO:0005634">
    <property type="term" value="C:nucleus"/>
    <property type="evidence" value="ECO:0007669"/>
    <property type="project" value="TreeGrafter"/>
</dbReference>
<dbReference type="GeneID" id="20081818"/>
<keyword evidence="5" id="KW-0067">ATP-binding</keyword>
<dbReference type="OrthoDB" id="193931at2759"/>
<evidence type="ECO:0000256" key="5">
    <source>
        <dbReference type="ARBA" id="ARBA00022840"/>
    </source>
</evidence>